<keyword evidence="6" id="KW-1185">Reference proteome</keyword>
<dbReference type="InterPro" id="IPR036915">
    <property type="entry name" value="Cyclin-like_sf"/>
</dbReference>
<evidence type="ECO:0000256" key="1">
    <source>
        <dbReference type="ARBA" id="ARBA00023127"/>
    </source>
</evidence>
<evidence type="ECO:0000256" key="2">
    <source>
        <dbReference type="RuleBase" id="RU000383"/>
    </source>
</evidence>
<evidence type="ECO:0000313" key="6">
    <source>
        <dbReference type="Proteomes" id="UP000054408"/>
    </source>
</evidence>
<dbReference type="CDD" id="cd20524">
    <property type="entry name" value="CYCLIN_CCNH_rpt1"/>
    <property type="match status" value="1"/>
</dbReference>
<sequence length="343" mass="37779">MGFETSSHAKHWLFTEDTILRMRKESHARGVAGVLAAYADHAEFLGTPPADDAFPSVEDETVLVDFYAQQMWVLCKKVELPPKVFGCAVIFLKRFYLKTSVLEYVPKEVMLTALVLAAKSEEVHIAPSAFAAKFKVKPEAIIALEIMMLEKLSFHLMVYQVWHPIGGFVDMFRRLDPECDWQTLRDEAMEWARDAMLSDLILQYPPSQLALAATCLAADEAGLDADTFLAHQFPGPENDALRATIRELENALDTASQTTLDKAAARAANAALDATRNPLLDPESALSKHLAERALEDKATAQLAELERANARRAAKQRELMGFDDGGAGSSSDDAPVAMVEGK</sequence>
<dbReference type="STRING" id="461836.A0A0L0DXA5"/>
<dbReference type="InterPro" id="IPR013763">
    <property type="entry name" value="Cyclin-like_dom"/>
</dbReference>
<keyword evidence="1 2" id="KW-0195">Cyclin</keyword>
<dbReference type="Pfam" id="PF00134">
    <property type="entry name" value="Cyclin_N"/>
    <property type="match status" value="1"/>
</dbReference>
<reference evidence="5 6" key="1">
    <citation type="submission" date="2010-05" db="EMBL/GenBank/DDBJ databases">
        <title>The Genome Sequence of Thecamonas trahens ATCC 50062.</title>
        <authorList>
            <consortium name="The Broad Institute Genome Sequencing Platform"/>
            <person name="Russ C."/>
            <person name="Cuomo C."/>
            <person name="Shea T."/>
            <person name="Young S.K."/>
            <person name="Zeng Q."/>
            <person name="Koehrsen M."/>
            <person name="Haas B."/>
            <person name="Borodovsky M."/>
            <person name="Guigo R."/>
            <person name="Alvarado L."/>
            <person name="Berlin A."/>
            <person name="Bochicchio J."/>
            <person name="Borenstein D."/>
            <person name="Chapman S."/>
            <person name="Chen Z."/>
            <person name="Freedman E."/>
            <person name="Gellesch M."/>
            <person name="Goldberg J."/>
            <person name="Griggs A."/>
            <person name="Gujja S."/>
            <person name="Heilman E."/>
            <person name="Heiman D."/>
            <person name="Hepburn T."/>
            <person name="Howarth C."/>
            <person name="Jen D."/>
            <person name="Larson L."/>
            <person name="Mehta T."/>
            <person name="Park D."/>
            <person name="Pearson M."/>
            <person name="Roberts A."/>
            <person name="Saif S."/>
            <person name="Shenoy N."/>
            <person name="Sisk P."/>
            <person name="Stolte C."/>
            <person name="Sykes S."/>
            <person name="Thomson T."/>
            <person name="Walk T."/>
            <person name="White J."/>
            <person name="Yandava C."/>
            <person name="Burger G."/>
            <person name="Gray M.W."/>
            <person name="Holland P.W.H."/>
            <person name="King N."/>
            <person name="Lang F.B.F."/>
            <person name="Roger A.J."/>
            <person name="Ruiz-Trillo I."/>
            <person name="Lander E."/>
            <person name="Nusbaum C."/>
        </authorList>
    </citation>
    <scope>NUCLEOTIDE SEQUENCE [LARGE SCALE GENOMIC DNA]</scope>
    <source>
        <strain evidence="5 6">ATCC 50062</strain>
    </source>
</reference>
<feature type="region of interest" description="Disordered" evidence="3">
    <location>
        <begin position="317"/>
        <end position="343"/>
    </location>
</feature>
<dbReference type="Proteomes" id="UP000054408">
    <property type="component" value="Unassembled WGS sequence"/>
</dbReference>
<name>A0A0L0DXA5_THETB</name>
<feature type="domain" description="Cyclin-like" evidence="4">
    <location>
        <begin position="69"/>
        <end position="150"/>
    </location>
</feature>
<dbReference type="AlphaFoldDB" id="A0A0L0DXA5"/>
<dbReference type="GeneID" id="25561874"/>
<evidence type="ECO:0000256" key="3">
    <source>
        <dbReference type="SAM" id="MobiDB-lite"/>
    </source>
</evidence>
<gene>
    <name evidence="5" type="ORF">AMSG_02174</name>
</gene>
<evidence type="ECO:0000259" key="4">
    <source>
        <dbReference type="SMART" id="SM00385"/>
    </source>
</evidence>
<organism evidence="5 6">
    <name type="scientific">Thecamonas trahens ATCC 50062</name>
    <dbReference type="NCBI Taxonomy" id="461836"/>
    <lineage>
        <taxon>Eukaryota</taxon>
        <taxon>Apusozoa</taxon>
        <taxon>Apusomonadida</taxon>
        <taxon>Apusomonadidae</taxon>
        <taxon>Thecamonas</taxon>
    </lineage>
</organism>
<dbReference type="GO" id="GO:0016538">
    <property type="term" value="F:cyclin-dependent protein serine/threonine kinase regulator activity"/>
    <property type="evidence" value="ECO:0007669"/>
    <property type="project" value="InterPro"/>
</dbReference>
<dbReference type="SMART" id="SM00385">
    <property type="entry name" value="CYCLIN"/>
    <property type="match status" value="1"/>
</dbReference>
<dbReference type="InterPro" id="IPR043198">
    <property type="entry name" value="Cyclin/Ssn8"/>
</dbReference>
<dbReference type="InterPro" id="IPR031658">
    <property type="entry name" value="Cyclin_C_2"/>
</dbReference>
<dbReference type="Gene3D" id="1.10.472.10">
    <property type="entry name" value="Cyclin-like"/>
    <property type="match status" value="2"/>
</dbReference>
<dbReference type="EMBL" id="GL349440">
    <property type="protein sequence ID" value="KNC56158.1"/>
    <property type="molecule type" value="Genomic_DNA"/>
</dbReference>
<dbReference type="OrthoDB" id="340962at2759"/>
<proteinExistence type="inferred from homology"/>
<dbReference type="OMA" id="FRVEQNT"/>
<dbReference type="eggNOG" id="KOG2496">
    <property type="taxonomic scope" value="Eukaryota"/>
</dbReference>
<dbReference type="InterPro" id="IPR006671">
    <property type="entry name" value="Cyclin_N"/>
</dbReference>
<dbReference type="GO" id="GO:0006357">
    <property type="term" value="P:regulation of transcription by RNA polymerase II"/>
    <property type="evidence" value="ECO:0007669"/>
    <property type="project" value="InterPro"/>
</dbReference>
<dbReference type="PANTHER" id="PTHR10026">
    <property type="entry name" value="CYCLIN"/>
    <property type="match status" value="1"/>
</dbReference>
<comment type="similarity">
    <text evidence="2">Belongs to the cyclin family.</text>
</comment>
<protein>
    <submittedName>
        <fullName evidence="5">Cyclin mcs2</fullName>
    </submittedName>
</protein>
<dbReference type="Pfam" id="PF16899">
    <property type="entry name" value="Cyclin_C_2"/>
    <property type="match status" value="1"/>
</dbReference>
<accession>A0A0L0DXA5</accession>
<evidence type="ECO:0000313" key="5">
    <source>
        <dbReference type="EMBL" id="KNC56158.1"/>
    </source>
</evidence>
<dbReference type="SUPFAM" id="SSF47954">
    <property type="entry name" value="Cyclin-like"/>
    <property type="match status" value="2"/>
</dbReference>
<dbReference type="CDD" id="cd20525">
    <property type="entry name" value="CYCLIN_CCNH_rpt2"/>
    <property type="match status" value="1"/>
</dbReference>
<dbReference type="RefSeq" id="XP_013761195.1">
    <property type="nucleotide sequence ID" value="XM_013905741.1"/>
</dbReference>